<gene>
    <name evidence="1" type="ORF">V6N11_048614</name>
</gene>
<dbReference type="PANTHER" id="PTHR36063:SF3">
    <property type="entry name" value="PROTEIN, PUTATIVE-RELATED"/>
    <property type="match status" value="1"/>
</dbReference>
<keyword evidence="2" id="KW-1185">Reference proteome</keyword>
<dbReference type="Proteomes" id="UP001396334">
    <property type="component" value="Unassembled WGS sequence"/>
</dbReference>
<sequence length="170" mass="19222">MLMKGMEYWENAYEKAPAIVISHKKPSACPRLETIFEEGSELNSVIPQTNTGHHQPGNEATTFCFHISHQNIYKNPKLFTIDSTSISIFQYRNLVLLENKVTKMAEDIRYMQELGEVAPSLVITYYKPNSSPPLEPIAEEESGGVEVLNKTVFVLLPVLLSLSVSVFLYR</sequence>
<organism evidence="1 2">
    <name type="scientific">Hibiscus sabdariffa</name>
    <name type="common">roselle</name>
    <dbReference type="NCBI Taxonomy" id="183260"/>
    <lineage>
        <taxon>Eukaryota</taxon>
        <taxon>Viridiplantae</taxon>
        <taxon>Streptophyta</taxon>
        <taxon>Embryophyta</taxon>
        <taxon>Tracheophyta</taxon>
        <taxon>Spermatophyta</taxon>
        <taxon>Magnoliopsida</taxon>
        <taxon>eudicotyledons</taxon>
        <taxon>Gunneridae</taxon>
        <taxon>Pentapetalae</taxon>
        <taxon>rosids</taxon>
        <taxon>malvids</taxon>
        <taxon>Malvales</taxon>
        <taxon>Malvaceae</taxon>
        <taxon>Malvoideae</taxon>
        <taxon>Hibiscus</taxon>
    </lineage>
</organism>
<reference evidence="1 2" key="1">
    <citation type="journal article" date="2024" name="G3 (Bethesda)">
        <title>Genome assembly of Hibiscus sabdariffa L. provides insights into metabolisms of medicinal natural products.</title>
        <authorList>
            <person name="Kim T."/>
        </authorList>
    </citation>
    <scope>NUCLEOTIDE SEQUENCE [LARGE SCALE GENOMIC DNA]</scope>
    <source>
        <strain evidence="1">TK-2024</strain>
        <tissue evidence="1">Old leaves</tissue>
    </source>
</reference>
<protein>
    <submittedName>
        <fullName evidence="1">Uncharacterized protein</fullName>
    </submittedName>
</protein>
<comment type="caution">
    <text evidence="1">The sequence shown here is derived from an EMBL/GenBank/DDBJ whole genome shotgun (WGS) entry which is preliminary data.</text>
</comment>
<evidence type="ECO:0000313" key="1">
    <source>
        <dbReference type="EMBL" id="KAK8992536.1"/>
    </source>
</evidence>
<evidence type="ECO:0000313" key="2">
    <source>
        <dbReference type="Proteomes" id="UP001396334"/>
    </source>
</evidence>
<dbReference type="EMBL" id="JBBPBN010000050">
    <property type="protein sequence ID" value="KAK8992536.1"/>
    <property type="molecule type" value="Genomic_DNA"/>
</dbReference>
<accession>A0ABR2PWC0</accession>
<dbReference type="PANTHER" id="PTHR36063">
    <property type="entry name" value="ARABIDOPSIS THALIANA GENOMIC DNA, CHROMOSOME 5, P1 CLONE:MOK16"/>
    <property type="match status" value="1"/>
</dbReference>
<name>A0ABR2PWC0_9ROSI</name>
<proteinExistence type="predicted"/>